<dbReference type="Gene3D" id="3.20.20.140">
    <property type="entry name" value="Metal-dependent hydrolases"/>
    <property type="match status" value="1"/>
</dbReference>
<reference evidence="11" key="1">
    <citation type="submission" date="2016-12" db="EMBL/GenBank/DDBJ databases">
        <authorList>
            <person name="Jung M.Y."/>
            <person name="Lee S.H."/>
        </authorList>
    </citation>
    <scope>NUCLEOTIDE SEQUENCE [LARGE SCALE GENOMIC DNA]</scope>
    <source>
        <strain evidence="11">WiKim39</strain>
    </source>
</reference>
<dbReference type="InterPro" id="IPR014311">
    <property type="entry name" value="Guanine_deaminase"/>
</dbReference>
<comment type="similarity">
    <text evidence="2 8">Belongs to the metallo-dependent hydrolases superfamily. ATZ/TRZ family.</text>
</comment>
<evidence type="ECO:0000256" key="3">
    <source>
        <dbReference type="ARBA" id="ARBA00012781"/>
    </source>
</evidence>
<evidence type="ECO:0000256" key="8">
    <source>
        <dbReference type="RuleBase" id="RU366009"/>
    </source>
</evidence>
<evidence type="ECO:0000259" key="9">
    <source>
        <dbReference type="Pfam" id="PF01979"/>
    </source>
</evidence>
<comment type="cofactor">
    <cofactor evidence="8">
        <name>Zn(2+)</name>
        <dbReference type="ChEBI" id="CHEBI:29105"/>
    </cofactor>
    <text evidence="8">Binds 1 zinc ion per subunit.</text>
</comment>
<comment type="catalytic activity">
    <reaction evidence="8">
        <text>guanine + H2O + H(+) = xanthine + NH4(+)</text>
        <dbReference type="Rhea" id="RHEA:14665"/>
        <dbReference type="ChEBI" id="CHEBI:15377"/>
        <dbReference type="ChEBI" id="CHEBI:15378"/>
        <dbReference type="ChEBI" id="CHEBI:16235"/>
        <dbReference type="ChEBI" id="CHEBI:17712"/>
        <dbReference type="ChEBI" id="CHEBI:28938"/>
        <dbReference type="EC" id="3.5.4.3"/>
    </reaction>
</comment>
<accession>A0A1P8Q543</accession>
<name>A0A1P8Q543_9LACO</name>
<dbReference type="Proteomes" id="UP000187499">
    <property type="component" value="Chromosome"/>
</dbReference>
<dbReference type="Pfam" id="PF01979">
    <property type="entry name" value="Amidohydro_1"/>
    <property type="match status" value="1"/>
</dbReference>
<evidence type="ECO:0000256" key="5">
    <source>
        <dbReference type="ARBA" id="ARBA00022801"/>
    </source>
</evidence>
<dbReference type="PANTHER" id="PTHR11271:SF6">
    <property type="entry name" value="GUANINE DEAMINASE"/>
    <property type="match status" value="1"/>
</dbReference>
<dbReference type="UniPathway" id="UPA00603">
    <property type="reaction ID" value="UER00660"/>
</dbReference>
<dbReference type="NCBIfam" id="TIGR02967">
    <property type="entry name" value="guan_deamin"/>
    <property type="match status" value="1"/>
</dbReference>
<evidence type="ECO:0000313" key="11">
    <source>
        <dbReference type="Proteomes" id="UP000187499"/>
    </source>
</evidence>
<evidence type="ECO:0000256" key="6">
    <source>
        <dbReference type="ARBA" id="ARBA00022833"/>
    </source>
</evidence>
<proteinExistence type="inferred from homology"/>
<evidence type="ECO:0000256" key="4">
    <source>
        <dbReference type="ARBA" id="ARBA00022723"/>
    </source>
</evidence>
<comment type="pathway">
    <text evidence="1 8">Purine metabolism; guanine degradation; xanthine from guanine: step 1/1.</text>
</comment>
<dbReference type="GO" id="GO:0005829">
    <property type="term" value="C:cytosol"/>
    <property type="evidence" value="ECO:0007669"/>
    <property type="project" value="TreeGrafter"/>
</dbReference>
<dbReference type="GO" id="GO:0006147">
    <property type="term" value="P:guanine catabolic process"/>
    <property type="evidence" value="ECO:0007669"/>
    <property type="project" value="UniProtKB-UniRule"/>
</dbReference>
<comment type="function">
    <text evidence="8">Catalyzes the hydrolytic deamination of guanine, producing xanthine and ammonia.</text>
</comment>
<dbReference type="KEGG" id="lalw:BTM29_10645"/>
<dbReference type="InterPro" id="IPR006680">
    <property type="entry name" value="Amidohydro-rel"/>
</dbReference>
<evidence type="ECO:0000256" key="2">
    <source>
        <dbReference type="ARBA" id="ARBA00006745"/>
    </source>
</evidence>
<dbReference type="STRING" id="1847728.BTM29_10645"/>
<dbReference type="GO" id="GO:0008270">
    <property type="term" value="F:zinc ion binding"/>
    <property type="evidence" value="ECO:0007669"/>
    <property type="project" value="UniProtKB-UniRule"/>
</dbReference>
<feature type="domain" description="Amidohydrolase-related" evidence="9">
    <location>
        <begin position="64"/>
        <end position="430"/>
    </location>
</feature>
<organism evidence="10 11">
    <name type="scientific">Companilactobacillus allii</name>
    <dbReference type="NCBI Taxonomy" id="1847728"/>
    <lineage>
        <taxon>Bacteria</taxon>
        <taxon>Bacillati</taxon>
        <taxon>Bacillota</taxon>
        <taxon>Bacilli</taxon>
        <taxon>Lactobacillales</taxon>
        <taxon>Lactobacillaceae</taxon>
        <taxon>Companilactobacillus</taxon>
    </lineage>
</organism>
<evidence type="ECO:0000256" key="1">
    <source>
        <dbReference type="ARBA" id="ARBA00004984"/>
    </source>
</evidence>
<dbReference type="GO" id="GO:0008892">
    <property type="term" value="F:guanine deaminase activity"/>
    <property type="evidence" value="ECO:0007669"/>
    <property type="project" value="UniProtKB-UniRule"/>
</dbReference>
<protein>
    <recommendedName>
        <fullName evidence="3 7">Guanine deaminase</fullName>
        <shortName evidence="8">Guanase</shortName>
        <ecNumber evidence="3 7">3.5.4.3</ecNumber>
    </recommendedName>
    <alternativeName>
        <fullName evidence="8">Guanine aminohydrolase</fullName>
    </alternativeName>
</protein>
<gene>
    <name evidence="10" type="ORF">BTM29_10645</name>
</gene>
<dbReference type="InterPro" id="IPR032466">
    <property type="entry name" value="Metal_Hydrolase"/>
</dbReference>
<dbReference type="Gene3D" id="2.30.40.10">
    <property type="entry name" value="Urease, subunit C, domain 1"/>
    <property type="match status" value="1"/>
</dbReference>
<dbReference type="InterPro" id="IPR051607">
    <property type="entry name" value="Metallo-dep_hydrolases"/>
</dbReference>
<dbReference type="SUPFAM" id="SSF51556">
    <property type="entry name" value="Metallo-dependent hydrolases"/>
    <property type="match status" value="1"/>
</dbReference>
<keyword evidence="5 8" id="KW-0378">Hydrolase</keyword>
<dbReference type="AlphaFoldDB" id="A0A1P8Q543"/>
<dbReference type="EMBL" id="CP019323">
    <property type="protein sequence ID" value="APX72980.1"/>
    <property type="molecule type" value="Genomic_DNA"/>
</dbReference>
<dbReference type="InterPro" id="IPR011059">
    <property type="entry name" value="Metal-dep_hydrolase_composite"/>
</dbReference>
<sequence length="440" mass="49350">MVFEGAIFSSVSFDKADFSPKVLTCIDQSGLIDRIISVDEPDYKSVKQTAENLNILHPIPKGSYLLPGFIDLHVHAPQWPQAGLALDKPLDEWLQKYTFPLEVKYKDLNFAKENYTGLVNELLENGTTTVLYFGSIHTDANLVLADICAEAGQRAFIGKVAMDNPTQTPEYYRDSSSKESLEQTELFINRLLDKQKKTGAELTPVITPRFVPSCTDETLAGLGNLAKKYDLPIQSHCSESIWEDHYAIERFNLRDTQVLDKFHLLTSKSIMAHATQLNDSDLELFKQRNTAIAHCPISNVYFGNSVLPVKHIHEKNINMGMGTDISGGFSPSIYRNIQQSVMSSQMLQDNSHSDSRISATNAFYLATIGGAKALHIKTGQISVGYKADFQIVTDQYFNSMSNEPQDVFERLIYHTTKSEINEVYVSGKQVINRGEHHGRK</sequence>
<dbReference type="RefSeq" id="WP_076617376.1">
    <property type="nucleotide sequence ID" value="NZ_CP019323.1"/>
</dbReference>
<keyword evidence="6 8" id="KW-0862">Zinc</keyword>
<dbReference type="PANTHER" id="PTHR11271">
    <property type="entry name" value="GUANINE DEAMINASE"/>
    <property type="match status" value="1"/>
</dbReference>
<dbReference type="SUPFAM" id="SSF51338">
    <property type="entry name" value="Composite domain of metallo-dependent hydrolases"/>
    <property type="match status" value="1"/>
</dbReference>
<evidence type="ECO:0000313" key="10">
    <source>
        <dbReference type="EMBL" id="APX72980.1"/>
    </source>
</evidence>
<keyword evidence="4 8" id="KW-0479">Metal-binding</keyword>
<evidence type="ECO:0000256" key="7">
    <source>
        <dbReference type="NCBIfam" id="TIGR02967"/>
    </source>
</evidence>
<dbReference type="EC" id="3.5.4.3" evidence="3 7"/>
<keyword evidence="11" id="KW-1185">Reference proteome</keyword>